<evidence type="ECO:0000313" key="3">
    <source>
        <dbReference type="EMBL" id="OUQ29891.1"/>
    </source>
</evidence>
<accession>A0A1Y4SLM1</accession>
<comment type="caution">
    <text evidence="3">The sequence shown here is derived from an EMBL/GenBank/DDBJ whole genome shotgun (WGS) entry which is preliminary data.</text>
</comment>
<protein>
    <recommendedName>
        <fullName evidence="2">CAAX prenyl protease 2/Lysostaphin resistance protein A-like domain-containing protein</fullName>
    </recommendedName>
</protein>
<organism evidence="3 4">
    <name type="scientific">Massilimicrobiota timonensis</name>
    <dbReference type="NCBI Taxonomy" id="1776392"/>
    <lineage>
        <taxon>Bacteria</taxon>
        <taxon>Bacillati</taxon>
        <taxon>Bacillota</taxon>
        <taxon>Erysipelotrichia</taxon>
        <taxon>Erysipelotrichales</taxon>
        <taxon>Erysipelotrichaceae</taxon>
        <taxon>Massilimicrobiota</taxon>
    </lineage>
</organism>
<dbReference type="EMBL" id="NFLJ01000073">
    <property type="protein sequence ID" value="OUQ29891.1"/>
    <property type="molecule type" value="Genomic_DNA"/>
</dbReference>
<dbReference type="Pfam" id="PF02517">
    <property type="entry name" value="Rce1-like"/>
    <property type="match status" value="1"/>
</dbReference>
<reference evidence="3 4" key="1">
    <citation type="journal article" date="2018" name="BMC Genomics">
        <title>Whole genome sequencing and function prediction of 133 gut anaerobes isolated from chicken caecum in pure cultures.</title>
        <authorList>
            <person name="Medvecky M."/>
            <person name="Cejkova D."/>
            <person name="Polansky O."/>
            <person name="Karasova D."/>
            <person name="Kubasova T."/>
            <person name="Cizek A."/>
            <person name="Rychlik I."/>
        </authorList>
    </citation>
    <scope>NUCLEOTIDE SEQUENCE [LARGE SCALE GENOMIC DNA]</scope>
    <source>
        <strain evidence="3 4">An13</strain>
    </source>
</reference>
<dbReference type="Proteomes" id="UP000195305">
    <property type="component" value="Unassembled WGS sequence"/>
</dbReference>
<name>A0A1Y4SLM1_9FIRM</name>
<feature type="transmembrane region" description="Helical" evidence="1">
    <location>
        <begin position="63"/>
        <end position="84"/>
    </location>
</feature>
<dbReference type="OrthoDB" id="449657at2"/>
<evidence type="ECO:0000256" key="1">
    <source>
        <dbReference type="SAM" id="Phobius"/>
    </source>
</evidence>
<dbReference type="InterPro" id="IPR003675">
    <property type="entry name" value="Rce1/LyrA-like_dom"/>
</dbReference>
<feature type="domain" description="CAAX prenyl protease 2/Lysostaphin resistance protein A-like" evidence="2">
    <location>
        <begin position="28"/>
        <end position="129"/>
    </location>
</feature>
<evidence type="ECO:0000259" key="2">
    <source>
        <dbReference type="Pfam" id="PF02517"/>
    </source>
</evidence>
<keyword evidence="4" id="KW-1185">Reference proteome</keyword>
<evidence type="ECO:0000313" key="4">
    <source>
        <dbReference type="Proteomes" id="UP000195305"/>
    </source>
</evidence>
<sequence>MAIVICFFVAYQFFRRYYIYNNSMPLDSIPSLLYQIFAVGLSEEILFRGFIGKKFPIKNTFMRYLVVGLLFAVLHLPMYCYNYGLHAIKAFFLFEVQAQWMSHIINQLMYDSFGSFIPVSILHGMNNWLNK</sequence>
<dbReference type="RefSeq" id="WP_087360524.1">
    <property type="nucleotide sequence ID" value="NZ_AP031415.1"/>
</dbReference>
<dbReference type="AlphaFoldDB" id="A0A1Y4SLM1"/>
<proteinExistence type="predicted"/>
<keyword evidence="1" id="KW-0812">Transmembrane</keyword>
<gene>
    <name evidence="3" type="ORF">B5E75_13970</name>
</gene>
<keyword evidence="1" id="KW-1133">Transmembrane helix</keyword>
<dbReference type="GO" id="GO:0004175">
    <property type="term" value="F:endopeptidase activity"/>
    <property type="evidence" value="ECO:0007669"/>
    <property type="project" value="UniProtKB-ARBA"/>
</dbReference>
<feature type="transmembrane region" description="Helical" evidence="1">
    <location>
        <begin position="31"/>
        <end position="51"/>
    </location>
</feature>
<dbReference type="GO" id="GO:0080120">
    <property type="term" value="P:CAAX-box protein maturation"/>
    <property type="evidence" value="ECO:0007669"/>
    <property type="project" value="UniProtKB-ARBA"/>
</dbReference>
<keyword evidence="1" id="KW-0472">Membrane</keyword>